<dbReference type="Gene3D" id="3.30.460.10">
    <property type="entry name" value="Beta Polymerase, domain 2"/>
    <property type="match status" value="1"/>
</dbReference>
<dbReference type="SUPFAM" id="SSF81301">
    <property type="entry name" value="Nucleotidyltransferase"/>
    <property type="match status" value="1"/>
</dbReference>
<name>X0W937_9ZZZZ</name>
<dbReference type="InterPro" id="IPR036390">
    <property type="entry name" value="WH_DNA-bd_sf"/>
</dbReference>
<reference evidence="2" key="1">
    <citation type="journal article" date="2014" name="Front. Microbiol.">
        <title>High frequency of phylogenetically diverse reductive dehalogenase-homologous genes in deep subseafloor sedimentary metagenomes.</title>
        <authorList>
            <person name="Kawai M."/>
            <person name="Futagami T."/>
            <person name="Toyoda A."/>
            <person name="Takaki Y."/>
            <person name="Nishi S."/>
            <person name="Hori S."/>
            <person name="Arai W."/>
            <person name="Tsubouchi T."/>
            <person name="Morono Y."/>
            <person name="Uchiyama I."/>
            <person name="Ito T."/>
            <person name="Fujiyama A."/>
            <person name="Inagaki F."/>
            <person name="Takami H."/>
        </authorList>
    </citation>
    <scope>NUCLEOTIDE SEQUENCE</scope>
    <source>
        <strain evidence="2">Expedition CK06-06</strain>
    </source>
</reference>
<dbReference type="EMBL" id="BARS01033017">
    <property type="protein sequence ID" value="GAG21108.1"/>
    <property type="molecule type" value="Genomic_DNA"/>
</dbReference>
<proteinExistence type="predicted"/>
<gene>
    <name evidence="2" type="ORF">S01H1_51177</name>
</gene>
<dbReference type="InterPro" id="IPR002934">
    <property type="entry name" value="Polymerase_NTP_transf_dom"/>
</dbReference>
<accession>X0W937</accession>
<dbReference type="CDD" id="cd05403">
    <property type="entry name" value="NT_KNTase_like"/>
    <property type="match status" value="1"/>
</dbReference>
<dbReference type="InterPro" id="IPR043519">
    <property type="entry name" value="NT_sf"/>
</dbReference>
<dbReference type="PANTHER" id="PTHR33933:SF1">
    <property type="entry name" value="PROTEIN ADENYLYLTRANSFERASE MNTA-RELATED"/>
    <property type="match status" value="1"/>
</dbReference>
<feature type="domain" description="Polymerase nucleotidyl transferase" evidence="1">
    <location>
        <begin position="104"/>
        <end position="146"/>
    </location>
</feature>
<dbReference type="GO" id="GO:0016779">
    <property type="term" value="F:nucleotidyltransferase activity"/>
    <property type="evidence" value="ECO:0007669"/>
    <property type="project" value="InterPro"/>
</dbReference>
<dbReference type="SUPFAM" id="SSF46785">
    <property type="entry name" value="Winged helix' DNA-binding domain"/>
    <property type="match status" value="1"/>
</dbReference>
<sequence length="200" mass="22120">MKRTKITDVLSRILGSEKRRKIARAVLNHPERDWSVPELEKITGVPHATAWRTVQDMENAKILRSRLLGKKTKLFNLIGDSPYLPALKSAVTVEILPLREVAGEFAREVSKLKAVKSCVLYGSVARGTATLESDIDVLVLVKKSAKVPKAQITKISSDVSYRTGRSIVPTVLPDAEFDEMVGAKHEFATAVKKEGIVLFE</sequence>
<organism evidence="2">
    <name type="scientific">marine sediment metagenome</name>
    <dbReference type="NCBI Taxonomy" id="412755"/>
    <lineage>
        <taxon>unclassified sequences</taxon>
        <taxon>metagenomes</taxon>
        <taxon>ecological metagenomes</taxon>
    </lineage>
</organism>
<comment type="caution">
    <text evidence="2">The sequence shown here is derived from an EMBL/GenBank/DDBJ whole genome shotgun (WGS) entry which is preliminary data.</text>
</comment>
<dbReference type="PANTHER" id="PTHR33933">
    <property type="entry name" value="NUCLEOTIDYLTRANSFERASE"/>
    <property type="match status" value="1"/>
</dbReference>
<protein>
    <recommendedName>
        <fullName evidence="1">Polymerase nucleotidyl transferase domain-containing protein</fullName>
    </recommendedName>
</protein>
<dbReference type="InterPro" id="IPR052548">
    <property type="entry name" value="Type_VII_TA_antitoxin"/>
</dbReference>
<dbReference type="AlphaFoldDB" id="X0W937"/>
<evidence type="ECO:0000313" key="2">
    <source>
        <dbReference type="EMBL" id="GAG21108.1"/>
    </source>
</evidence>
<evidence type="ECO:0000259" key="1">
    <source>
        <dbReference type="Pfam" id="PF01909"/>
    </source>
</evidence>
<dbReference type="Pfam" id="PF01909">
    <property type="entry name" value="NTP_transf_2"/>
    <property type="match status" value="1"/>
</dbReference>